<keyword evidence="2" id="KW-1185">Reference proteome</keyword>
<gene>
    <name evidence="1" type="ORF">CEXT_727801</name>
</gene>
<accession>A0AAV4YBL7</accession>
<name>A0AAV4YBL7_CAEEX</name>
<proteinExistence type="predicted"/>
<dbReference type="EMBL" id="BPLR01001644">
    <property type="protein sequence ID" value="GIZ03755.1"/>
    <property type="molecule type" value="Genomic_DNA"/>
</dbReference>
<protein>
    <submittedName>
        <fullName evidence="1">Uncharacterized protein</fullName>
    </submittedName>
</protein>
<evidence type="ECO:0000313" key="2">
    <source>
        <dbReference type="Proteomes" id="UP001054945"/>
    </source>
</evidence>
<dbReference type="Proteomes" id="UP001054945">
    <property type="component" value="Unassembled WGS sequence"/>
</dbReference>
<sequence>MAFKNELLRIHKSIAALIDNRAAVWEKQRLSCFGCSSHSAIDFGGTKKRREHYWKRFAKLFKVEEVDQL</sequence>
<comment type="caution">
    <text evidence="1">The sequence shown here is derived from an EMBL/GenBank/DDBJ whole genome shotgun (WGS) entry which is preliminary data.</text>
</comment>
<reference evidence="1 2" key="1">
    <citation type="submission" date="2021-06" db="EMBL/GenBank/DDBJ databases">
        <title>Caerostris extrusa draft genome.</title>
        <authorList>
            <person name="Kono N."/>
            <person name="Arakawa K."/>
        </authorList>
    </citation>
    <scope>NUCLEOTIDE SEQUENCE [LARGE SCALE GENOMIC DNA]</scope>
</reference>
<evidence type="ECO:0000313" key="1">
    <source>
        <dbReference type="EMBL" id="GIZ03755.1"/>
    </source>
</evidence>
<organism evidence="1 2">
    <name type="scientific">Caerostris extrusa</name>
    <name type="common">Bark spider</name>
    <name type="synonym">Caerostris bankana</name>
    <dbReference type="NCBI Taxonomy" id="172846"/>
    <lineage>
        <taxon>Eukaryota</taxon>
        <taxon>Metazoa</taxon>
        <taxon>Ecdysozoa</taxon>
        <taxon>Arthropoda</taxon>
        <taxon>Chelicerata</taxon>
        <taxon>Arachnida</taxon>
        <taxon>Araneae</taxon>
        <taxon>Araneomorphae</taxon>
        <taxon>Entelegynae</taxon>
        <taxon>Araneoidea</taxon>
        <taxon>Araneidae</taxon>
        <taxon>Caerostris</taxon>
    </lineage>
</organism>
<dbReference type="AlphaFoldDB" id="A0AAV4YBL7"/>